<dbReference type="RefSeq" id="WP_048514356.1">
    <property type="nucleotide sequence ID" value="NZ_FUXD01000012.1"/>
</dbReference>
<name>A0A0J6WX69_9FIRM</name>
<comment type="caution">
    <text evidence="1">The sequence shown here is derived from an EMBL/GenBank/DDBJ whole genome shotgun (WGS) entry which is preliminary data.</text>
</comment>
<proteinExistence type="predicted"/>
<keyword evidence="2" id="KW-1185">Reference proteome</keyword>
<reference evidence="1 2" key="1">
    <citation type="submission" date="2015-06" db="EMBL/GenBank/DDBJ databases">
        <title>Draft genome sequence of beer spoilage bacterium Megasphaera cerevisiae type strain 20462.</title>
        <authorList>
            <person name="Kutumbaka K."/>
            <person name="Pasmowitz J."/>
            <person name="Mategko J."/>
            <person name="Reyes D."/>
            <person name="Friedrich A."/>
            <person name="Han S."/>
            <person name="Martens-Habbena W."/>
            <person name="Neal-McKinney J."/>
            <person name="Janagama H.K."/>
            <person name="Nadala C."/>
            <person name="Samadpour M."/>
        </authorList>
    </citation>
    <scope>NUCLEOTIDE SEQUENCE [LARGE SCALE GENOMIC DNA]</scope>
    <source>
        <strain evidence="1 2">DSM 20462</strain>
    </source>
</reference>
<dbReference type="EMBL" id="LEKT01000023">
    <property type="protein sequence ID" value="KMO86442.1"/>
    <property type="molecule type" value="Genomic_DNA"/>
</dbReference>
<organism evidence="1 2">
    <name type="scientific">Megasphaera cerevisiae DSM 20462</name>
    <dbReference type="NCBI Taxonomy" id="1122219"/>
    <lineage>
        <taxon>Bacteria</taxon>
        <taxon>Bacillati</taxon>
        <taxon>Bacillota</taxon>
        <taxon>Negativicutes</taxon>
        <taxon>Veillonellales</taxon>
        <taxon>Veillonellaceae</taxon>
        <taxon>Megasphaera</taxon>
    </lineage>
</organism>
<dbReference type="PATRIC" id="fig|1122219.3.peg.1338"/>
<dbReference type="Proteomes" id="UP000036503">
    <property type="component" value="Unassembled WGS sequence"/>
</dbReference>
<gene>
    <name evidence="1" type="ORF">AB840_08235</name>
</gene>
<dbReference type="OrthoDB" id="9929575at2"/>
<evidence type="ECO:0000313" key="2">
    <source>
        <dbReference type="Proteomes" id="UP000036503"/>
    </source>
</evidence>
<dbReference type="InParanoid" id="A0A0J6WX69"/>
<dbReference type="AlphaFoldDB" id="A0A0J6WX69"/>
<accession>A0A0J6WX69</accession>
<protein>
    <submittedName>
        <fullName evidence="1">Uncharacterized protein</fullName>
    </submittedName>
</protein>
<evidence type="ECO:0000313" key="1">
    <source>
        <dbReference type="EMBL" id="KMO86442.1"/>
    </source>
</evidence>
<sequence>MIEKEMYAICSQALANTPLEADCKEIAKAVQYGDYNAVAKILKITIATSVTVCIQAALENQNKK</sequence>